<reference evidence="1 3" key="1">
    <citation type="submission" date="2013-03" db="EMBL/GenBank/DDBJ databases">
        <title>The Genome Sequence of Acinetobacter sp. CIP 110321.</title>
        <authorList>
            <consortium name="The Broad Institute Genome Sequencing Platform"/>
            <consortium name="The Broad Institute Genome Sequencing Center for Infectious Disease"/>
            <person name="Cerqueira G."/>
            <person name="Feldgarden M."/>
            <person name="Courvalin P."/>
            <person name="Perichon B."/>
            <person name="Grillot-Courvalin C."/>
            <person name="Clermont D."/>
            <person name="Rocha E."/>
            <person name="Yoon E.-J."/>
            <person name="Nemec A."/>
            <person name="Walker B."/>
            <person name="Young S.K."/>
            <person name="Zeng Q."/>
            <person name="Gargeya S."/>
            <person name="Fitzgerald M."/>
            <person name="Haas B."/>
            <person name="Abouelleil A."/>
            <person name="Alvarado L."/>
            <person name="Arachchi H.M."/>
            <person name="Berlin A.M."/>
            <person name="Chapman S.B."/>
            <person name="Dewar J."/>
            <person name="Goldberg J."/>
            <person name="Griggs A."/>
            <person name="Gujja S."/>
            <person name="Hansen M."/>
            <person name="Howarth C."/>
            <person name="Imamovic A."/>
            <person name="Larimer J."/>
            <person name="McCowan C."/>
            <person name="Murphy C."/>
            <person name="Neiman D."/>
            <person name="Pearson M."/>
            <person name="Priest M."/>
            <person name="Roberts A."/>
            <person name="Saif S."/>
            <person name="Shea T."/>
            <person name="Sisk P."/>
            <person name="Sykes S."/>
            <person name="Wortman J."/>
            <person name="Nusbaum C."/>
            <person name="Birren B."/>
        </authorList>
    </citation>
    <scope>NUCLEOTIDE SEQUENCE [LARGE SCALE GENOMIC DNA]</scope>
    <source>
        <strain evidence="1 3">CIP 110321</strain>
    </source>
</reference>
<reference evidence="2 4" key="2">
    <citation type="submission" date="2023-07" db="EMBL/GenBank/DDBJ databases">
        <title>A novel proteolytic Acinetobacter species.</title>
        <authorList>
            <person name="Nemec A."/>
            <person name="Radolfova-Krizova L."/>
        </authorList>
    </citation>
    <scope>NUCLEOTIDE SEQUENCE [LARGE SCALE GENOMIC DNA]</scope>
    <source>
        <strain evidence="2 4">NIPH 1865</strain>
    </source>
</reference>
<dbReference type="OrthoDB" id="6725579at2"/>
<evidence type="ECO:0000313" key="1">
    <source>
        <dbReference type="EMBL" id="EOR07612.1"/>
    </source>
</evidence>
<dbReference type="Proteomes" id="UP000016203">
    <property type="component" value="Unassembled WGS sequence"/>
</dbReference>
<dbReference type="HOGENOM" id="CLU_019774_0_0_6"/>
<dbReference type="Proteomes" id="UP001168902">
    <property type="component" value="Unassembled WGS sequence"/>
</dbReference>
<dbReference type="InterPro" id="IPR011010">
    <property type="entry name" value="DNA_brk_join_enz"/>
</dbReference>
<sequence length="786" mass="90878">MNLEKYNAFINEQKKFFDENIQPNFKWSWSNPEWSGGVVGSGWLLSRSGKTRFSFQMGKRLKGIDDFSIDITYQEFMKAVMVLSYRKANSQTSPQKLYSEILILKRWYSSLYVEKMESIHPCQLSTLILNKSFEILAENSSKTNLPDHAGTYIRLQEMLNHYGFTEQSLEFSQKYLFINRQNRTPNAKKTKALIDQLELDEDELNKEKLISIRTFLNIVSLISLCETNGEKIVLNLLLLLIITGLRSTEALLLKTDALIKQPILDPVTKEHITLDGIKQYTLGIQYHGAKGSGFRIHWVEPLAVNLVEKIFQSVLELTKEYREYIRYLKSKKCINFLPKVIDEIGADYIELDDLIGTVFRLRSKSQYSRHTEKSGIAAQRVVVLTSINKVPIFKRVKEERIKTYFLKKDINNFIRLLTPNYSSDYPLSHVFNYEGKMESLEYEDLLFIHEYKSTTLKRNFSHITNIIPLNVTILNNFLGTRSGKSSNISVFVKYNLMENDVEHTALTSHLPRHNINTFLALSGLSEHLQAMLMGRVDIKQNQYYQHLALKQRKVTASLLEKHELKLYETDNQEIKADFPINSIKHDGLMYFSDQLDLENNLKMNLQTFDSKNEVASYVKESFFDEYFQDIAESFNELAKEDNSLANSLVQRHACLHPLPFGGCMREVAVHVCPKRLACQSGDQCGNFALTGRKGELEALEYTLNKLHDEFAHMEQIVVHDLSYREMLEGLRQKILYLSDLKTKALDRQNSLIPIPVFPYGDTITKLPTTLSELFAIEQQKIESKEA</sequence>
<dbReference type="AlphaFoldDB" id="R9AZL3"/>
<dbReference type="PATRIC" id="fig|1217699.3.peg.1925"/>
<keyword evidence="4" id="KW-1185">Reference proteome</keyword>
<comment type="caution">
    <text evidence="1">The sequence shown here is derived from an EMBL/GenBank/DDBJ whole genome shotgun (WGS) entry which is preliminary data.</text>
</comment>
<evidence type="ECO:0000313" key="3">
    <source>
        <dbReference type="Proteomes" id="UP000016203"/>
    </source>
</evidence>
<name>R9AZL3_9GAMM</name>
<gene>
    <name evidence="1" type="ORF">F896_01985</name>
    <name evidence="2" type="ORF">Q3V53_02620</name>
</gene>
<dbReference type="SUPFAM" id="SSF56349">
    <property type="entry name" value="DNA breaking-rejoining enzymes"/>
    <property type="match status" value="1"/>
</dbReference>
<dbReference type="EMBL" id="AQFL01000012">
    <property type="protein sequence ID" value="EOR07612.1"/>
    <property type="molecule type" value="Genomic_DNA"/>
</dbReference>
<accession>R9AZL3</accession>
<dbReference type="EMBL" id="JAUMJH010000005">
    <property type="protein sequence ID" value="MDO3656106.1"/>
    <property type="molecule type" value="Genomic_DNA"/>
</dbReference>
<dbReference type="GO" id="GO:0003677">
    <property type="term" value="F:DNA binding"/>
    <property type="evidence" value="ECO:0007669"/>
    <property type="project" value="InterPro"/>
</dbReference>
<organism evidence="1 3">
    <name type="scientific">Acinetobacter genomosp. 15BJ</name>
    <dbReference type="NCBI Taxonomy" id="106651"/>
    <lineage>
        <taxon>Bacteria</taxon>
        <taxon>Pseudomonadati</taxon>
        <taxon>Pseudomonadota</taxon>
        <taxon>Gammaproteobacteria</taxon>
        <taxon>Moraxellales</taxon>
        <taxon>Moraxellaceae</taxon>
        <taxon>Acinetobacter</taxon>
    </lineage>
</organism>
<evidence type="ECO:0000313" key="2">
    <source>
        <dbReference type="EMBL" id="MDO3656106.1"/>
    </source>
</evidence>
<evidence type="ECO:0000313" key="4">
    <source>
        <dbReference type="Proteomes" id="UP001168902"/>
    </source>
</evidence>
<dbReference type="RefSeq" id="WP_016163673.1">
    <property type="nucleotide sequence ID" value="NZ_JAKZGC010000006.1"/>
</dbReference>
<protein>
    <submittedName>
        <fullName evidence="1">Uncharacterized protein</fullName>
    </submittedName>
</protein>
<proteinExistence type="predicted"/>